<sequence>MENHQHHSKWDPGVLEDPNKNNSMQWETVAYNKWGKRIRAPNETTKTLK</sequence>
<dbReference type="AlphaFoldDB" id="A0A7T8H0K2"/>
<feature type="compositionally biased region" description="Basic and acidic residues" evidence="1">
    <location>
        <begin position="1"/>
        <end position="10"/>
    </location>
</feature>
<evidence type="ECO:0000313" key="3">
    <source>
        <dbReference type="Proteomes" id="UP000595437"/>
    </source>
</evidence>
<evidence type="ECO:0000256" key="1">
    <source>
        <dbReference type="SAM" id="MobiDB-lite"/>
    </source>
</evidence>
<evidence type="ECO:0000313" key="2">
    <source>
        <dbReference type="EMBL" id="QQP40830.1"/>
    </source>
</evidence>
<dbReference type="Proteomes" id="UP000595437">
    <property type="component" value="Chromosome 10"/>
</dbReference>
<keyword evidence="3" id="KW-1185">Reference proteome</keyword>
<gene>
    <name evidence="2" type="ORF">FKW44_015013</name>
</gene>
<name>A0A7T8H0K2_CALRO</name>
<proteinExistence type="predicted"/>
<protein>
    <submittedName>
        <fullName evidence="2">Uncharacterized protein</fullName>
    </submittedName>
</protein>
<feature type="region of interest" description="Disordered" evidence="1">
    <location>
        <begin position="1"/>
        <end position="22"/>
    </location>
</feature>
<organism evidence="2 3">
    <name type="scientific">Caligus rogercresseyi</name>
    <name type="common">Sea louse</name>
    <dbReference type="NCBI Taxonomy" id="217165"/>
    <lineage>
        <taxon>Eukaryota</taxon>
        <taxon>Metazoa</taxon>
        <taxon>Ecdysozoa</taxon>
        <taxon>Arthropoda</taxon>
        <taxon>Crustacea</taxon>
        <taxon>Multicrustacea</taxon>
        <taxon>Hexanauplia</taxon>
        <taxon>Copepoda</taxon>
        <taxon>Siphonostomatoida</taxon>
        <taxon>Caligidae</taxon>
        <taxon>Caligus</taxon>
    </lineage>
</organism>
<dbReference type="EMBL" id="CP045899">
    <property type="protein sequence ID" value="QQP40830.1"/>
    <property type="molecule type" value="Genomic_DNA"/>
</dbReference>
<accession>A0A7T8H0K2</accession>
<reference evidence="3" key="1">
    <citation type="submission" date="2021-01" db="EMBL/GenBank/DDBJ databases">
        <title>Caligus Genome Assembly.</title>
        <authorList>
            <person name="Gallardo-Escarate C."/>
        </authorList>
    </citation>
    <scope>NUCLEOTIDE SEQUENCE [LARGE SCALE GENOMIC DNA]</scope>
</reference>